<feature type="compositionally biased region" description="Low complexity" evidence="1">
    <location>
        <begin position="128"/>
        <end position="137"/>
    </location>
</feature>
<protein>
    <submittedName>
        <fullName evidence="3">Uncharacterized protein</fullName>
    </submittedName>
</protein>
<sequence>MGIDRLYYWTAALGLASFCCLSTWGPFDGKFHRPKNQYVKQRKKSNVAASAAAEKAEKLASEVGLDGVADRASAKKRKYERGARDERDDEPAARPSTKQDRRRSRAQTPGPARRHKHGHGDDTTVFHSSTYDSSDSSRSSEKRASQQRSSRVKPTPYSGYVPEASAHHSSQSTPSTATRPTKSLLTSPSQITRPAKRTEMVTMRPTNTSMEDMMTRCTPPSKAPHEEHTDDDSSAGPDDSPLKHSPAKRKLGNLHKRRVSASPEKFNKGHFEPLSVRTDLPVPSRGSEPKKSRTEDRKIEVYYDANGTPRIRAAPTSISAGLTPQSTTFSPYLTSAALQPGTPPTSSVPSGSLSVANRLLAGQSGRVASRKPQDKNFSLLEAFVKDNALCILLVSYLPMPALISLYAISKTLHHSFNKHATAFVLSSTRTWAPNADQIYPWRCYKPLCIKDPIKRQKASAEAQGAAIDMLRGTSRDVPSIRWLQMVTWREGVVRDMIIQLTSQALRVPTDALDAMKRMWFILDLPLNAHRLALICNKDYISDKVLYHATHMFLKIDMAFTDPGMEPFSAADLALNRYPQEWLLGQPIGSALREHLLMERSLTPLWRALRGWNWNPDEPMQPMTDDDIIQLWLRRKAMVPSDAPDAVKKLLVLGDKVGSLPKVGYERVYQPENDPNLSPEEKARAIAALPPPASRYRPRPLLTPDDLIMRECVRRQLRQHEWWISQMLWGFVYPGGRLIRTRTREQLTAIQRSNHFNRVTTIPTNEDGEEVKPKDAIPPPPSESAQAGPSMQKEKRQNAVGNSEQLPETPKTAGMFAASTSQL</sequence>
<keyword evidence="2" id="KW-0812">Transmembrane</keyword>
<dbReference type="KEGG" id="ffu:CLAFUR5_07595"/>
<dbReference type="EMBL" id="CP090168">
    <property type="protein sequence ID" value="UJO19365.1"/>
    <property type="molecule type" value="Genomic_DNA"/>
</dbReference>
<evidence type="ECO:0000313" key="3">
    <source>
        <dbReference type="EMBL" id="UJO19365.1"/>
    </source>
</evidence>
<dbReference type="Proteomes" id="UP000756132">
    <property type="component" value="Chromosome 6"/>
</dbReference>
<evidence type="ECO:0000256" key="1">
    <source>
        <dbReference type="SAM" id="MobiDB-lite"/>
    </source>
</evidence>
<reference evidence="3" key="1">
    <citation type="submission" date="2021-12" db="EMBL/GenBank/DDBJ databases">
        <authorList>
            <person name="Zaccaron A."/>
            <person name="Stergiopoulos I."/>
        </authorList>
    </citation>
    <scope>NUCLEOTIDE SEQUENCE</scope>
    <source>
        <strain evidence="3">Race5_Kim</strain>
    </source>
</reference>
<dbReference type="OrthoDB" id="4966at2759"/>
<feature type="region of interest" description="Disordered" evidence="1">
    <location>
        <begin position="57"/>
        <end position="298"/>
    </location>
</feature>
<feature type="compositionally biased region" description="Basic and acidic residues" evidence="1">
    <location>
        <begin position="80"/>
        <end position="92"/>
    </location>
</feature>
<reference evidence="3" key="2">
    <citation type="journal article" date="2022" name="Microb. Genom.">
        <title>A chromosome-scale genome assembly of the tomato pathogen Cladosporium fulvum reveals a compartmentalized genome architecture and the presence of a dispensable chromosome.</title>
        <authorList>
            <person name="Zaccaron A.Z."/>
            <person name="Chen L.H."/>
            <person name="Samaras A."/>
            <person name="Stergiopoulos I."/>
        </authorList>
    </citation>
    <scope>NUCLEOTIDE SEQUENCE</scope>
    <source>
        <strain evidence="3">Race5_Kim</strain>
    </source>
</reference>
<evidence type="ECO:0000313" key="4">
    <source>
        <dbReference type="Proteomes" id="UP000756132"/>
    </source>
</evidence>
<feature type="compositionally biased region" description="Polar residues" evidence="1">
    <location>
        <begin position="167"/>
        <end position="192"/>
    </location>
</feature>
<feature type="region of interest" description="Disordered" evidence="1">
    <location>
        <begin position="757"/>
        <end position="822"/>
    </location>
</feature>
<feature type="compositionally biased region" description="Basic and acidic residues" evidence="1">
    <location>
        <begin position="287"/>
        <end position="298"/>
    </location>
</feature>
<gene>
    <name evidence="3" type="ORF">CLAFUR5_07595</name>
</gene>
<dbReference type="RefSeq" id="XP_047763731.1">
    <property type="nucleotide sequence ID" value="XM_047906743.1"/>
</dbReference>
<dbReference type="GeneID" id="71987473"/>
<name>A0A9Q8PBG9_PASFU</name>
<evidence type="ECO:0000256" key="2">
    <source>
        <dbReference type="SAM" id="Phobius"/>
    </source>
</evidence>
<keyword evidence="2" id="KW-0472">Membrane</keyword>
<keyword evidence="2" id="KW-1133">Transmembrane helix</keyword>
<keyword evidence="4" id="KW-1185">Reference proteome</keyword>
<feature type="transmembrane region" description="Helical" evidence="2">
    <location>
        <begin position="6"/>
        <end position="27"/>
    </location>
</feature>
<accession>A0A9Q8PBG9</accession>
<proteinExistence type="predicted"/>
<feature type="compositionally biased region" description="Basic residues" evidence="1">
    <location>
        <begin position="245"/>
        <end position="259"/>
    </location>
</feature>
<organism evidence="3 4">
    <name type="scientific">Passalora fulva</name>
    <name type="common">Tomato leaf mold</name>
    <name type="synonym">Cladosporium fulvum</name>
    <dbReference type="NCBI Taxonomy" id="5499"/>
    <lineage>
        <taxon>Eukaryota</taxon>
        <taxon>Fungi</taxon>
        <taxon>Dikarya</taxon>
        <taxon>Ascomycota</taxon>
        <taxon>Pezizomycotina</taxon>
        <taxon>Dothideomycetes</taxon>
        <taxon>Dothideomycetidae</taxon>
        <taxon>Mycosphaerellales</taxon>
        <taxon>Mycosphaerellaceae</taxon>
        <taxon>Fulvia</taxon>
    </lineage>
</organism>
<dbReference type="AlphaFoldDB" id="A0A9Q8PBG9"/>